<keyword evidence="4" id="KW-1185">Reference proteome</keyword>
<evidence type="ECO:0000313" key="3">
    <source>
        <dbReference type="EnsemblProtists" id="EOD16867"/>
    </source>
</evidence>
<dbReference type="Pfam" id="PF13679">
    <property type="entry name" value="Methyltransf_32"/>
    <property type="match status" value="1"/>
</dbReference>
<dbReference type="OMA" id="YRWITES"/>
<dbReference type="eggNOG" id="KOG2651">
    <property type="taxonomic scope" value="Eukaryota"/>
</dbReference>
<dbReference type="HOGENOM" id="CLU_016581_3_0_1"/>
<dbReference type="PANTHER" id="PTHR12496">
    <property type="entry name" value="CGI-41 METHYLTRANSFERASE"/>
    <property type="match status" value="1"/>
</dbReference>
<dbReference type="Gene3D" id="3.40.50.150">
    <property type="entry name" value="Vaccinia Virus protein VP39"/>
    <property type="match status" value="1"/>
</dbReference>
<feature type="region of interest" description="Disordered" evidence="1">
    <location>
        <begin position="290"/>
        <end position="345"/>
    </location>
</feature>
<dbReference type="InterPro" id="IPR029063">
    <property type="entry name" value="SAM-dependent_MTases_sf"/>
</dbReference>
<feature type="compositionally biased region" description="Pro residues" evidence="1">
    <location>
        <begin position="252"/>
        <end position="264"/>
    </location>
</feature>
<dbReference type="RefSeq" id="XP_005769296.1">
    <property type="nucleotide sequence ID" value="XM_005769239.1"/>
</dbReference>
<dbReference type="GeneID" id="17263027"/>
<feature type="compositionally biased region" description="Pro residues" evidence="1">
    <location>
        <begin position="331"/>
        <end position="341"/>
    </location>
</feature>
<feature type="region of interest" description="Disordered" evidence="1">
    <location>
        <begin position="244"/>
        <end position="269"/>
    </location>
</feature>
<evidence type="ECO:0000259" key="2">
    <source>
        <dbReference type="Pfam" id="PF13679"/>
    </source>
</evidence>
<dbReference type="InterPro" id="IPR025714">
    <property type="entry name" value="Methyltranfer_dom"/>
</dbReference>
<reference evidence="3" key="2">
    <citation type="submission" date="2024-10" db="UniProtKB">
        <authorList>
            <consortium name="EnsemblProtists"/>
        </authorList>
    </citation>
    <scope>IDENTIFICATION</scope>
</reference>
<evidence type="ECO:0000256" key="1">
    <source>
        <dbReference type="SAM" id="MobiDB-lite"/>
    </source>
</evidence>
<accession>A0A0D3J032</accession>
<organism evidence="3 4">
    <name type="scientific">Emiliania huxleyi (strain CCMP1516)</name>
    <dbReference type="NCBI Taxonomy" id="280463"/>
    <lineage>
        <taxon>Eukaryota</taxon>
        <taxon>Haptista</taxon>
        <taxon>Haptophyta</taxon>
        <taxon>Prymnesiophyceae</taxon>
        <taxon>Isochrysidales</taxon>
        <taxon>Noelaerhabdaceae</taxon>
        <taxon>Emiliania</taxon>
    </lineage>
</organism>
<dbReference type="PaxDb" id="2903-EOD16867"/>
<name>A0A0D3J032_EMIH1</name>
<dbReference type="InterPro" id="IPR052220">
    <property type="entry name" value="METTL25"/>
</dbReference>
<dbReference type="AlphaFoldDB" id="A0A0D3J032"/>
<dbReference type="STRING" id="2903.R1C3Z9"/>
<dbReference type="EnsemblProtists" id="EOD16867">
    <property type="protein sequence ID" value="EOD16867"/>
    <property type="gene ID" value="EMIHUDRAFT_464286"/>
</dbReference>
<proteinExistence type="predicted"/>
<dbReference type="KEGG" id="ehx:EMIHUDRAFT_464286"/>
<dbReference type="Proteomes" id="UP000013827">
    <property type="component" value="Unassembled WGS sequence"/>
</dbReference>
<sequence length="529" mass="55979">MEDARRRAERLEALLRFARPIASGLVKEFFTDGLWEAVPASWREPLEALPLRSLAELLSGRGSVDVPPGSPAWPLSLLAFVAACHAERLPGQLETATPASAVANGRCAEEALLDKQLRRAVNPKKMHEIVRLGALADRLGRAAGCDEMVDVGSGQGYLSRALAFEHSWTTVGVEAVSSNVVAARKIDDAVRPKLRSQLEARQPLAPLRRTIVHVAAWIPPGMSPSELRAIIAPGEQCVLCDEAEGEEAATPPSSPPPPPPPQPPQRSALLGLHTCGDLAATLLRLTTPLTPLTPLDAPDEPATRKAAPGPAGGERGTGAAEPAPSDGMPEAPSPPLPPEPGFPLSALLSSRGVRMGAQIADSRDGLRGAYAAPEYSWLKRAKCGAVKNAASLPFCEYVRQCLRQAGVAPLSEAEEAEVGSELAPLLGQWRRVVVFFALRALLAPLWEALLLLDRLLFLGERGHLAALVPLFDPALSPRNYAVVGVRRLPGADTDAAFVAALPPEAVAICDGGDPARAEHGAAQQVKRQT</sequence>
<evidence type="ECO:0000313" key="4">
    <source>
        <dbReference type="Proteomes" id="UP000013827"/>
    </source>
</evidence>
<reference evidence="4" key="1">
    <citation type="journal article" date="2013" name="Nature">
        <title>Pan genome of the phytoplankton Emiliania underpins its global distribution.</title>
        <authorList>
            <person name="Read B.A."/>
            <person name="Kegel J."/>
            <person name="Klute M.J."/>
            <person name="Kuo A."/>
            <person name="Lefebvre S.C."/>
            <person name="Maumus F."/>
            <person name="Mayer C."/>
            <person name="Miller J."/>
            <person name="Monier A."/>
            <person name="Salamov A."/>
            <person name="Young J."/>
            <person name="Aguilar M."/>
            <person name="Claverie J.M."/>
            <person name="Frickenhaus S."/>
            <person name="Gonzalez K."/>
            <person name="Herman E.K."/>
            <person name="Lin Y.C."/>
            <person name="Napier J."/>
            <person name="Ogata H."/>
            <person name="Sarno A.F."/>
            <person name="Shmutz J."/>
            <person name="Schroeder D."/>
            <person name="de Vargas C."/>
            <person name="Verret F."/>
            <person name="von Dassow P."/>
            <person name="Valentin K."/>
            <person name="Van de Peer Y."/>
            <person name="Wheeler G."/>
            <person name="Dacks J.B."/>
            <person name="Delwiche C.F."/>
            <person name="Dyhrman S.T."/>
            <person name="Glockner G."/>
            <person name="John U."/>
            <person name="Richards T."/>
            <person name="Worden A.Z."/>
            <person name="Zhang X."/>
            <person name="Grigoriev I.V."/>
            <person name="Allen A.E."/>
            <person name="Bidle K."/>
            <person name="Borodovsky M."/>
            <person name="Bowler C."/>
            <person name="Brownlee C."/>
            <person name="Cock J.M."/>
            <person name="Elias M."/>
            <person name="Gladyshev V.N."/>
            <person name="Groth M."/>
            <person name="Guda C."/>
            <person name="Hadaegh A."/>
            <person name="Iglesias-Rodriguez M.D."/>
            <person name="Jenkins J."/>
            <person name="Jones B.M."/>
            <person name="Lawson T."/>
            <person name="Leese F."/>
            <person name="Lindquist E."/>
            <person name="Lobanov A."/>
            <person name="Lomsadze A."/>
            <person name="Malik S.B."/>
            <person name="Marsh M.E."/>
            <person name="Mackinder L."/>
            <person name="Mock T."/>
            <person name="Mueller-Roeber B."/>
            <person name="Pagarete A."/>
            <person name="Parker M."/>
            <person name="Probert I."/>
            <person name="Quesneville H."/>
            <person name="Raines C."/>
            <person name="Rensing S.A."/>
            <person name="Riano-Pachon D.M."/>
            <person name="Richier S."/>
            <person name="Rokitta S."/>
            <person name="Shiraiwa Y."/>
            <person name="Soanes D.M."/>
            <person name="van der Giezen M."/>
            <person name="Wahlund T.M."/>
            <person name="Williams B."/>
            <person name="Wilson W."/>
            <person name="Wolfe G."/>
            <person name="Wurch L.L."/>
        </authorList>
    </citation>
    <scope>NUCLEOTIDE SEQUENCE</scope>
</reference>
<feature type="domain" description="Methyltransferase" evidence="2">
    <location>
        <begin position="124"/>
        <end position="286"/>
    </location>
</feature>
<dbReference type="PANTHER" id="PTHR12496:SF2">
    <property type="entry name" value="METHYLTRANSFERASE-LIKE PROTEIN 25B"/>
    <property type="match status" value="1"/>
</dbReference>
<protein>
    <recommendedName>
        <fullName evidence="2">Methyltransferase domain-containing protein</fullName>
    </recommendedName>
</protein>